<keyword evidence="3" id="KW-1185">Reference proteome</keyword>
<dbReference type="Proteomes" id="UP001084197">
    <property type="component" value="Unassembled WGS sequence"/>
</dbReference>
<dbReference type="CDD" id="cd00143">
    <property type="entry name" value="PP2Cc"/>
    <property type="match status" value="1"/>
</dbReference>
<dbReference type="GO" id="GO:0004722">
    <property type="term" value="F:protein serine/threonine phosphatase activity"/>
    <property type="evidence" value="ECO:0007669"/>
    <property type="project" value="InterPro"/>
</dbReference>
<dbReference type="InterPro" id="IPR001932">
    <property type="entry name" value="PPM-type_phosphatase-like_dom"/>
</dbReference>
<dbReference type="SMART" id="SM00331">
    <property type="entry name" value="PP2C_SIG"/>
    <property type="match status" value="1"/>
</dbReference>
<dbReference type="PANTHER" id="PTHR47992">
    <property type="entry name" value="PROTEIN PHOSPHATASE"/>
    <property type="match status" value="1"/>
</dbReference>
<dbReference type="PROSITE" id="PS51746">
    <property type="entry name" value="PPM_2"/>
    <property type="match status" value="1"/>
</dbReference>
<evidence type="ECO:0000259" key="1">
    <source>
        <dbReference type="PROSITE" id="PS51746"/>
    </source>
</evidence>
<dbReference type="EMBL" id="JAPRAT010000013">
    <property type="protein sequence ID" value="MCZ0703146.1"/>
    <property type="molecule type" value="Genomic_DNA"/>
</dbReference>
<dbReference type="InterPro" id="IPR036457">
    <property type="entry name" value="PPM-type-like_dom_sf"/>
</dbReference>
<evidence type="ECO:0000313" key="3">
    <source>
        <dbReference type="Proteomes" id="UP001084197"/>
    </source>
</evidence>
<dbReference type="Pfam" id="PF13672">
    <property type="entry name" value="PP2C_2"/>
    <property type="match status" value="1"/>
</dbReference>
<name>A0A9J6RBS5_9BACI</name>
<protein>
    <submittedName>
        <fullName evidence="2">Protein phosphatase 2C domain-containing protein</fullName>
    </submittedName>
</protein>
<dbReference type="SUPFAM" id="SSF81606">
    <property type="entry name" value="PP2C-like"/>
    <property type="match status" value="1"/>
</dbReference>
<organism evidence="2 3">
    <name type="scientific">Natronobacillus azotifigens</name>
    <dbReference type="NCBI Taxonomy" id="472978"/>
    <lineage>
        <taxon>Bacteria</taxon>
        <taxon>Bacillati</taxon>
        <taxon>Bacillota</taxon>
        <taxon>Bacilli</taxon>
        <taxon>Bacillales</taxon>
        <taxon>Bacillaceae</taxon>
        <taxon>Natronobacillus</taxon>
    </lineage>
</organism>
<gene>
    <name evidence="2" type="ORF">OWO01_07975</name>
</gene>
<accession>A0A9J6RBS5</accession>
<comment type="caution">
    <text evidence="2">The sequence shown here is derived from an EMBL/GenBank/DDBJ whole genome shotgun (WGS) entry which is preliminary data.</text>
</comment>
<dbReference type="AlphaFoldDB" id="A0A9J6RBS5"/>
<feature type="domain" description="PPM-type phosphatase" evidence="1">
    <location>
        <begin position="3"/>
        <end position="274"/>
    </location>
</feature>
<proteinExistence type="predicted"/>
<dbReference type="SMART" id="SM00332">
    <property type="entry name" value="PP2Cc"/>
    <property type="match status" value="1"/>
</dbReference>
<sequence length="288" mass="33196">MFQYGIATDRGNVKMVNEDHAFLRAFTDKTGLQLYLAIVADGMGGHARGDYASQWVIQQLNEKIEATQQYFFAVEHPFIYLEEALKKWVQSINTKLYRTGVRLKQQIGTTLSVLVLFKERFLLIHVGDSRIYQRTRFMVNSAQDTMPLFEAKDETDTLVSPYLLKQLTEDHTWVREKVKRGELRRDKARLHPKSNLLVDCIGITDKVMPHMEEGRFSMDDIFVLCTDGFYENFTDDQILADLTDNDLNSQAEYLVNKAKSAGTRDNITVLLIKPGADGRKRKKRSIFN</sequence>
<evidence type="ECO:0000313" key="2">
    <source>
        <dbReference type="EMBL" id="MCZ0703146.1"/>
    </source>
</evidence>
<dbReference type="RefSeq" id="WP_268779917.1">
    <property type="nucleotide sequence ID" value="NZ_JAPRAT010000013.1"/>
</dbReference>
<dbReference type="InterPro" id="IPR015655">
    <property type="entry name" value="PP2C"/>
</dbReference>
<reference evidence="2" key="1">
    <citation type="submission" date="2022-11" db="EMBL/GenBank/DDBJ databases">
        <title>WGS of Natronobacillus azotifigens 24KS-1, an anaerobic diazotrophic haloalkaliphile from soda-rich habitats.</title>
        <authorList>
            <person name="Sorokin D.Y."/>
            <person name="Merkel A.Y."/>
        </authorList>
    </citation>
    <scope>NUCLEOTIDE SEQUENCE</scope>
    <source>
        <strain evidence="2">24KS-1</strain>
    </source>
</reference>
<dbReference type="Gene3D" id="3.60.40.10">
    <property type="entry name" value="PPM-type phosphatase domain"/>
    <property type="match status" value="1"/>
</dbReference>